<sequence>MLEKRKTQGLGMTSLRTRQRLVERLTEKGIKDVRVLEAMRDTPRHLFLDEALASRAYEDLALPIGYQQTISQPYIVARMTEILIEDKKLEAQPIEKALEVGTGCGYQAAILSRFSKSVHSLERIKALHDKAAMNLKNLKIRNVRLLFDDGSNFRDSSENYDAILFAAAPLEVPSYFLDKLNVGGRLVAPIGDREVQDLSLIKKIGKDKYETEVVEKVLFVPFLGGRVE</sequence>
<dbReference type="NCBIfam" id="NF001453">
    <property type="entry name" value="PRK00312.1"/>
    <property type="match status" value="1"/>
</dbReference>
<evidence type="ECO:0000256" key="3">
    <source>
        <dbReference type="ARBA" id="ARBA00011890"/>
    </source>
</evidence>
<evidence type="ECO:0000256" key="7">
    <source>
        <dbReference type="ARBA" id="ARBA00022691"/>
    </source>
</evidence>
<keyword evidence="4" id="KW-0963">Cytoplasm</keyword>
<evidence type="ECO:0000256" key="4">
    <source>
        <dbReference type="ARBA" id="ARBA00022490"/>
    </source>
</evidence>
<evidence type="ECO:0000256" key="6">
    <source>
        <dbReference type="ARBA" id="ARBA00022679"/>
    </source>
</evidence>
<dbReference type="NCBIfam" id="TIGR00080">
    <property type="entry name" value="pimt"/>
    <property type="match status" value="1"/>
</dbReference>
<dbReference type="PANTHER" id="PTHR11579:SF0">
    <property type="entry name" value="PROTEIN-L-ISOASPARTATE(D-ASPARTATE) O-METHYLTRANSFERASE"/>
    <property type="match status" value="1"/>
</dbReference>
<name>A0A381R1Y1_9ZZZZ</name>
<dbReference type="CDD" id="cd02440">
    <property type="entry name" value="AdoMet_MTases"/>
    <property type="match status" value="1"/>
</dbReference>
<proteinExistence type="inferred from homology"/>
<dbReference type="GO" id="GO:0032259">
    <property type="term" value="P:methylation"/>
    <property type="evidence" value="ECO:0007669"/>
    <property type="project" value="UniProtKB-KW"/>
</dbReference>
<comment type="similarity">
    <text evidence="2">Belongs to the methyltransferase superfamily. L-isoaspartyl/D-aspartyl protein methyltransferase family.</text>
</comment>
<dbReference type="AlphaFoldDB" id="A0A381R1Y1"/>
<dbReference type="EMBL" id="UINC01001649">
    <property type="protein sequence ID" value="SUZ85745.1"/>
    <property type="molecule type" value="Genomic_DNA"/>
</dbReference>
<dbReference type="Gene3D" id="3.40.50.150">
    <property type="entry name" value="Vaccinia Virus protein VP39"/>
    <property type="match status" value="1"/>
</dbReference>
<evidence type="ECO:0000256" key="5">
    <source>
        <dbReference type="ARBA" id="ARBA00022603"/>
    </source>
</evidence>
<keyword evidence="5" id="KW-0489">Methyltransferase</keyword>
<gene>
    <name evidence="8" type="ORF">METZ01_LOCUS38599</name>
</gene>
<dbReference type="GO" id="GO:0005737">
    <property type="term" value="C:cytoplasm"/>
    <property type="evidence" value="ECO:0007669"/>
    <property type="project" value="UniProtKB-SubCell"/>
</dbReference>
<keyword evidence="7" id="KW-0949">S-adenosyl-L-methionine</keyword>
<dbReference type="Pfam" id="PF01135">
    <property type="entry name" value="PCMT"/>
    <property type="match status" value="1"/>
</dbReference>
<organism evidence="8">
    <name type="scientific">marine metagenome</name>
    <dbReference type="NCBI Taxonomy" id="408172"/>
    <lineage>
        <taxon>unclassified sequences</taxon>
        <taxon>metagenomes</taxon>
        <taxon>ecological metagenomes</taxon>
    </lineage>
</organism>
<reference evidence="8" key="1">
    <citation type="submission" date="2018-05" db="EMBL/GenBank/DDBJ databases">
        <authorList>
            <person name="Lanie J.A."/>
            <person name="Ng W.-L."/>
            <person name="Kazmierczak K.M."/>
            <person name="Andrzejewski T.M."/>
            <person name="Davidsen T.M."/>
            <person name="Wayne K.J."/>
            <person name="Tettelin H."/>
            <person name="Glass J.I."/>
            <person name="Rusch D."/>
            <person name="Podicherti R."/>
            <person name="Tsui H.-C.T."/>
            <person name="Winkler M.E."/>
        </authorList>
    </citation>
    <scope>NUCLEOTIDE SEQUENCE</scope>
</reference>
<protein>
    <recommendedName>
        <fullName evidence="3">protein-L-isoaspartate(D-aspartate) O-methyltransferase</fullName>
        <ecNumber evidence="3">2.1.1.77</ecNumber>
    </recommendedName>
</protein>
<evidence type="ECO:0000256" key="2">
    <source>
        <dbReference type="ARBA" id="ARBA00005369"/>
    </source>
</evidence>
<keyword evidence="6" id="KW-0808">Transferase</keyword>
<dbReference type="InterPro" id="IPR029063">
    <property type="entry name" value="SAM-dependent_MTases_sf"/>
</dbReference>
<dbReference type="PANTHER" id="PTHR11579">
    <property type="entry name" value="PROTEIN-L-ISOASPARTATE O-METHYLTRANSFERASE"/>
    <property type="match status" value="1"/>
</dbReference>
<dbReference type="SUPFAM" id="SSF53335">
    <property type="entry name" value="S-adenosyl-L-methionine-dependent methyltransferases"/>
    <property type="match status" value="1"/>
</dbReference>
<dbReference type="EC" id="2.1.1.77" evidence="3"/>
<dbReference type="InterPro" id="IPR000682">
    <property type="entry name" value="PCMT"/>
</dbReference>
<evidence type="ECO:0000256" key="1">
    <source>
        <dbReference type="ARBA" id="ARBA00004496"/>
    </source>
</evidence>
<comment type="subcellular location">
    <subcellularLocation>
        <location evidence="1">Cytoplasm</location>
    </subcellularLocation>
</comment>
<accession>A0A381R1Y1</accession>
<evidence type="ECO:0000313" key="8">
    <source>
        <dbReference type="EMBL" id="SUZ85745.1"/>
    </source>
</evidence>
<dbReference type="GO" id="GO:0004719">
    <property type="term" value="F:protein-L-isoaspartate (D-aspartate) O-methyltransferase activity"/>
    <property type="evidence" value="ECO:0007669"/>
    <property type="project" value="UniProtKB-EC"/>
</dbReference>
<dbReference type="FunFam" id="3.40.50.150:FF:000010">
    <property type="entry name" value="Protein-L-isoaspartate O-methyltransferase"/>
    <property type="match status" value="1"/>
</dbReference>